<feature type="transmembrane region" description="Helical" evidence="2">
    <location>
        <begin position="549"/>
        <end position="574"/>
    </location>
</feature>
<evidence type="ECO:0000256" key="2">
    <source>
        <dbReference type="SAM" id="Phobius"/>
    </source>
</evidence>
<dbReference type="EMBL" id="JAWHQM010000013">
    <property type="protein sequence ID" value="KAK5630115.1"/>
    <property type="molecule type" value="Genomic_DNA"/>
</dbReference>
<organism evidence="3 4">
    <name type="scientific">Xylaria bambusicola</name>
    <dbReference type="NCBI Taxonomy" id="326684"/>
    <lineage>
        <taxon>Eukaryota</taxon>
        <taxon>Fungi</taxon>
        <taxon>Dikarya</taxon>
        <taxon>Ascomycota</taxon>
        <taxon>Pezizomycotina</taxon>
        <taxon>Sordariomycetes</taxon>
        <taxon>Xylariomycetidae</taxon>
        <taxon>Xylariales</taxon>
        <taxon>Xylariaceae</taxon>
        <taxon>Xylaria</taxon>
    </lineage>
</organism>
<dbReference type="Proteomes" id="UP001305414">
    <property type="component" value="Unassembled WGS sequence"/>
</dbReference>
<evidence type="ECO:0000313" key="3">
    <source>
        <dbReference type="EMBL" id="KAK5630115.1"/>
    </source>
</evidence>
<dbReference type="AlphaFoldDB" id="A0AAN7UDA2"/>
<gene>
    <name evidence="3" type="ORF">RRF57_005830</name>
</gene>
<proteinExistence type="predicted"/>
<keyword evidence="2" id="KW-0812">Transmembrane</keyword>
<feature type="transmembrane region" description="Helical" evidence="2">
    <location>
        <begin position="155"/>
        <end position="173"/>
    </location>
</feature>
<comment type="caution">
    <text evidence="3">The sequence shown here is derived from an EMBL/GenBank/DDBJ whole genome shotgun (WGS) entry which is preliminary data.</text>
</comment>
<feature type="transmembrane region" description="Helical" evidence="2">
    <location>
        <begin position="59"/>
        <end position="83"/>
    </location>
</feature>
<sequence length="653" mass="71288">MRDMTNPFVRRDPISAATDRDTVEGSKGGGLTENEISKVDSLYQGQYHTARRPLSRENLLGTLVDVLIPAAALYFLIFAWLVYAFRDHPINQEPAPSLLKASQLGPTIFPVVFAAITGRFLHRLAAYKLEEGASVMTLEYLLYSRSVFNALTAPFALRTFNTMTLILIVMWALSPLGGQASLRIVSPGVRSTTVAQNFTYVAYVSPFTNGGPGSTTSNFLPPINAAFMGALFSSAATKASYQDLHGNIKIPIYEELTSSDPADSPTWKPVLSGEETTWSSLTGLPVYGLEESTISRFNLNTAYMKTQCEVSGQDIPYDGSSTPFTRQNFTTLAPNANSGANLAVATKATSLFDLFQFTFYSLADTFTSGPGLLTNATCNVTMRYVEVQVECDGMDCRTLAARPSSNPAIHRAVPLAPLEVASVLNGGLAQDVEHHQHFFSSFVTATDPSLACDTSICTTSGIEGYIADPNNPFTLTETPRLPDVGDALFSQRLGQLMNTYWLDSIAPFAITGNFSLHPNDNQYGTYNEYNTDSTIGTAETRVNVIKCNYAWLAILVISSITLFSFGVASTILSIRRLGPDILDRFSTCLRENPHVHDSQAFSMEDSSTKAVRLRNVIVRLGDVQPNEDVGYVAIAPAESNTRLRQLNATRTYF</sequence>
<protein>
    <submittedName>
        <fullName evidence="3">Uncharacterized protein</fullName>
    </submittedName>
</protein>
<evidence type="ECO:0000313" key="4">
    <source>
        <dbReference type="Proteomes" id="UP001305414"/>
    </source>
</evidence>
<feature type="region of interest" description="Disordered" evidence="1">
    <location>
        <begin position="1"/>
        <end position="30"/>
    </location>
</feature>
<accession>A0AAN7UDA2</accession>
<keyword evidence="2" id="KW-1133">Transmembrane helix</keyword>
<feature type="compositionally biased region" description="Basic and acidic residues" evidence="1">
    <location>
        <begin position="1"/>
        <end position="24"/>
    </location>
</feature>
<keyword evidence="4" id="KW-1185">Reference proteome</keyword>
<name>A0AAN7UDA2_9PEZI</name>
<keyword evidence="2" id="KW-0472">Membrane</keyword>
<reference evidence="3 4" key="1">
    <citation type="submission" date="2023-10" db="EMBL/GenBank/DDBJ databases">
        <title>Draft genome sequence of Xylaria bambusicola isolate GMP-LS, the root and basal stem rot pathogen of sugarcane in Indonesia.</title>
        <authorList>
            <person name="Selvaraj P."/>
            <person name="Muralishankar V."/>
            <person name="Muruganantham S."/>
            <person name="Sp S."/>
            <person name="Haryani S."/>
            <person name="Lau K.J.X."/>
            <person name="Naqvi N.I."/>
        </authorList>
    </citation>
    <scope>NUCLEOTIDE SEQUENCE [LARGE SCALE GENOMIC DNA]</scope>
    <source>
        <strain evidence="3">GMP-LS</strain>
    </source>
</reference>
<evidence type="ECO:0000256" key="1">
    <source>
        <dbReference type="SAM" id="MobiDB-lite"/>
    </source>
</evidence>